<evidence type="ECO:0000259" key="5">
    <source>
        <dbReference type="PROSITE" id="PS50977"/>
    </source>
</evidence>
<keyword evidence="3" id="KW-0804">Transcription</keyword>
<dbReference type="EMBL" id="QRZF01000014">
    <property type="protein sequence ID" value="RGV50680.1"/>
    <property type="molecule type" value="Genomic_DNA"/>
</dbReference>
<feature type="DNA-binding region" description="H-T-H motif" evidence="4">
    <location>
        <begin position="30"/>
        <end position="49"/>
    </location>
</feature>
<sequence length="208" mass="24395">MGATENNELEHQIIETAKQLFIEKGFAETSMSDIAARVGINRPTLHYYFRTKDRMFQAVFGSIVMTLLPKVQDIIKQDLPFIDRINRILDEYVTLFTENPDIPRFICGEIQRDIDHLFATAKDMQFDKIFLVIKDRMLQEMETGKLKKVPIHTVFMTFYGLLTFPLLAKNLLTHIFLNDEADFPALMIEWKQYIIFHMANLLYHDKEG</sequence>
<organism evidence="6 7">
    <name type="scientific">Bacteroides intestinalis</name>
    <dbReference type="NCBI Taxonomy" id="329854"/>
    <lineage>
        <taxon>Bacteria</taxon>
        <taxon>Pseudomonadati</taxon>
        <taxon>Bacteroidota</taxon>
        <taxon>Bacteroidia</taxon>
        <taxon>Bacteroidales</taxon>
        <taxon>Bacteroidaceae</taxon>
        <taxon>Bacteroides</taxon>
    </lineage>
</organism>
<dbReference type="RefSeq" id="WP_022391907.1">
    <property type="nucleotide sequence ID" value="NZ_QRZF01000014.1"/>
</dbReference>
<dbReference type="Pfam" id="PF00440">
    <property type="entry name" value="TetR_N"/>
    <property type="match status" value="1"/>
</dbReference>
<evidence type="ECO:0000256" key="2">
    <source>
        <dbReference type="ARBA" id="ARBA00023125"/>
    </source>
</evidence>
<dbReference type="FunFam" id="1.10.10.60:FF:000141">
    <property type="entry name" value="TetR family transcriptional regulator"/>
    <property type="match status" value="1"/>
</dbReference>
<evidence type="ECO:0000256" key="3">
    <source>
        <dbReference type="ARBA" id="ARBA00023163"/>
    </source>
</evidence>
<dbReference type="InterPro" id="IPR050624">
    <property type="entry name" value="HTH-type_Tx_Regulator"/>
</dbReference>
<dbReference type="InterPro" id="IPR009057">
    <property type="entry name" value="Homeodomain-like_sf"/>
</dbReference>
<comment type="caution">
    <text evidence="6">The sequence shown here is derived from an EMBL/GenBank/DDBJ whole genome shotgun (WGS) entry which is preliminary data.</text>
</comment>
<evidence type="ECO:0000313" key="7">
    <source>
        <dbReference type="Proteomes" id="UP000283850"/>
    </source>
</evidence>
<evidence type="ECO:0000256" key="4">
    <source>
        <dbReference type="PROSITE-ProRule" id="PRU00335"/>
    </source>
</evidence>
<dbReference type="PANTHER" id="PTHR43479:SF11">
    <property type="entry name" value="ACREF_ENVCD OPERON REPRESSOR-RELATED"/>
    <property type="match status" value="1"/>
</dbReference>
<dbReference type="PROSITE" id="PS50977">
    <property type="entry name" value="HTH_TETR_2"/>
    <property type="match status" value="1"/>
</dbReference>
<dbReference type="InterPro" id="IPR001647">
    <property type="entry name" value="HTH_TetR"/>
</dbReference>
<dbReference type="Gene3D" id="1.10.357.10">
    <property type="entry name" value="Tetracycline Repressor, domain 2"/>
    <property type="match status" value="1"/>
</dbReference>
<dbReference type="PANTHER" id="PTHR43479">
    <property type="entry name" value="ACREF/ENVCD OPERON REPRESSOR-RELATED"/>
    <property type="match status" value="1"/>
</dbReference>
<dbReference type="PROSITE" id="PS01081">
    <property type="entry name" value="HTH_TETR_1"/>
    <property type="match status" value="1"/>
</dbReference>
<gene>
    <name evidence="6" type="ORF">DWW10_18120</name>
</gene>
<feature type="domain" description="HTH tetR-type" evidence="5">
    <location>
        <begin position="7"/>
        <end position="67"/>
    </location>
</feature>
<dbReference type="GO" id="GO:0003677">
    <property type="term" value="F:DNA binding"/>
    <property type="evidence" value="ECO:0007669"/>
    <property type="project" value="UniProtKB-UniRule"/>
</dbReference>
<keyword evidence="1" id="KW-0805">Transcription regulation</keyword>
<proteinExistence type="predicted"/>
<accession>A0A412XZC3</accession>
<dbReference type="InterPro" id="IPR023772">
    <property type="entry name" value="DNA-bd_HTH_TetR-type_CS"/>
</dbReference>
<reference evidence="6 7" key="1">
    <citation type="submission" date="2018-08" db="EMBL/GenBank/DDBJ databases">
        <title>A genome reference for cultivated species of the human gut microbiota.</title>
        <authorList>
            <person name="Zou Y."/>
            <person name="Xue W."/>
            <person name="Luo G."/>
        </authorList>
    </citation>
    <scope>NUCLEOTIDE SEQUENCE [LARGE SCALE GENOMIC DNA]</scope>
    <source>
        <strain evidence="6 7">AF14-32</strain>
    </source>
</reference>
<evidence type="ECO:0000313" key="6">
    <source>
        <dbReference type="EMBL" id="RGV50680.1"/>
    </source>
</evidence>
<name>A0A412XZC3_9BACE</name>
<keyword evidence="2 4" id="KW-0238">DNA-binding</keyword>
<protein>
    <submittedName>
        <fullName evidence="6">TetR/AcrR family transcriptional regulator</fullName>
    </submittedName>
</protein>
<dbReference type="Proteomes" id="UP000283850">
    <property type="component" value="Unassembled WGS sequence"/>
</dbReference>
<evidence type="ECO:0000256" key="1">
    <source>
        <dbReference type="ARBA" id="ARBA00023015"/>
    </source>
</evidence>
<dbReference type="AlphaFoldDB" id="A0A412XZC3"/>
<dbReference type="PRINTS" id="PR00455">
    <property type="entry name" value="HTHTETR"/>
</dbReference>
<dbReference type="SUPFAM" id="SSF46689">
    <property type="entry name" value="Homeodomain-like"/>
    <property type="match status" value="1"/>
</dbReference>